<dbReference type="EMBL" id="BLLG01000004">
    <property type="protein sequence ID" value="GFH35646.1"/>
    <property type="molecule type" value="Genomic_DNA"/>
</dbReference>
<evidence type="ECO:0000256" key="1">
    <source>
        <dbReference type="SAM" id="MobiDB-lite"/>
    </source>
</evidence>
<dbReference type="Proteomes" id="UP000484988">
    <property type="component" value="Unassembled WGS sequence"/>
</dbReference>
<sequence length="66" mass="6941">MSGNPFDDGSEDGGPVVTGAAGRYTLRRPRPDVPKGRRIVHSCPDRDGARNHAGRHFTAAVGTQAA</sequence>
<evidence type="ECO:0000313" key="2">
    <source>
        <dbReference type="EMBL" id="GFH35646.1"/>
    </source>
</evidence>
<dbReference type="RefSeq" id="WP_173263617.1">
    <property type="nucleotide sequence ID" value="NZ_BLLG01000004.1"/>
</dbReference>
<comment type="caution">
    <text evidence="2">The sequence shown here is derived from an EMBL/GenBank/DDBJ whole genome shotgun (WGS) entry which is preliminary data.</text>
</comment>
<proteinExistence type="predicted"/>
<gene>
    <name evidence="2" type="ORF">SCWH03_18670</name>
</gene>
<evidence type="ECO:0000313" key="3">
    <source>
        <dbReference type="Proteomes" id="UP000484988"/>
    </source>
</evidence>
<accession>A0A6A0ARV5</accession>
<keyword evidence="3" id="KW-1185">Reference proteome</keyword>
<name>A0A6A0ARV5_9ACTN</name>
<organism evidence="2 3">
    <name type="scientific">Streptomyces pacificus</name>
    <dbReference type="NCBI Taxonomy" id="2705029"/>
    <lineage>
        <taxon>Bacteria</taxon>
        <taxon>Bacillati</taxon>
        <taxon>Actinomycetota</taxon>
        <taxon>Actinomycetes</taxon>
        <taxon>Kitasatosporales</taxon>
        <taxon>Streptomycetaceae</taxon>
        <taxon>Streptomyces</taxon>
    </lineage>
</organism>
<reference evidence="2 3" key="1">
    <citation type="submission" date="2020-02" db="EMBL/GenBank/DDBJ databases">
        <title>Whole Genome Shotgun Sequence of Streptomyces sp. strain CWH03.</title>
        <authorList>
            <person name="Dohra H."/>
            <person name="Kodani S."/>
            <person name="Yamamura H."/>
        </authorList>
    </citation>
    <scope>NUCLEOTIDE SEQUENCE [LARGE SCALE GENOMIC DNA]</scope>
    <source>
        <strain evidence="2 3">CWH03</strain>
    </source>
</reference>
<protein>
    <submittedName>
        <fullName evidence="2">MbtH family protein</fullName>
    </submittedName>
</protein>
<dbReference type="AlphaFoldDB" id="A0A6A0ARV5"/>
<feature type="region of interest" description="Disordered" evidence="1">
    <location>
        <begin position="1"/>
        <end position="66"/>
    </location>
</feature>